<accession>A0A844H486</accession>
<name>A0A844H486_9RHOB</name>
<organism evidence="1 2">
    <name type="scientific">Paracoccus limosus</name>
    <dbReference type="NCBI Taxonomy" id="913252"/>
    <lineage>
        <taxon>Bacteria</taxon>
        <taxon>Pseudomonadati</taxon>
        <taxon>Pseudomonadota</taxon>
        <taxon>Alphaproteobacteria</taxon>
        <taxon>Rhodobacterales</taxon>
        <taxon>Paracoccaceae</taxon>
        <taxon>Paracoccus</taxon>
    </lineage>
</organism>
<dbReference type="RefSeq" id="WP_155063837.1">
    <property type="nucleotide sequence ID" value="NZ_WMIF01000006.1"/>
</dbReference>
<proteinExistence type="predicted"/>
<gene>
    <name evidence="1" type="ORF">GL279_06650</name>
</gene>
<dbReference type="AlphaFoldDB" id="A0A844H486"/>
<evidence type="ECO:0000313" key="2">
    <source>
        <dbReference type="Proteomes" id="UP000442533"/>
    </source>
</evidence>
<protein>
    <submittedName>
        <fullName evidence="1">Uncharacterized protein</fullName>
    </submittedName>
</protein>
<dbReference type="EMBL" id="WMIF01000006">
    <property type="protein sequence ID" value="MTH34280.1"/>
    <property type="molecule type" value="Genomic_DNA"/>
</dbReference>
<reference evidence="1 2" key="1">
    <citation type="submission" date="2019-11" db="EMBL/GenBank/DDBJ databases">
        <authorList>
            <person name="Dong K."/>
        </authorList>
    </citation>
    <scope>NUCLEOTIDE SEQUENCE [LARGE SCALE GENOMIC DNA]</scope>
    <source>
        <strain evidence="1 2">JCM 17370</strain>
    </source>
</reference>
<sequence length="55" mass="5860">MEHDLRAKVATSEAADKLRGADLEAVARDTNLAEATVRRVVDRLLAEPDGGRASA</sequence>
<keyword evidence="2" id="KW-1185">Reference proteome</keyword>
<dbReference type="Proteomes" id="UP000442533">
    <property type="component" value="Unassembled WGS sequence"/>
</dbReference>
<evidence type="ECO:0000313" key="1">
    <source>
        <dbReference type="EMBL" id="MTH34280.1"/>
    </source>
</evidence>
<comment type="caution">
    <text evidence="1">The sequence shown here is derived from an EMBL/GenBank/DDBJ whole genome shotgun (WGS) entry which is preliminary data.</text>
</comment>